<dbReference type="InterPro" id="IPR013249">
    <property type="entry name" value="RNA_pol_sigma70_r4_t2"/>
</dbReference>
<feature type="domain" description="RNA polymerase sigma-70 region 2" evidence="6">
    <location>
        <begin position="51"/>
        <end position="114"/>
    </location>
</feature>
<feature type="domain" description="RNA polymerase sigma factor 70 region 4 type 2" evidence="7">
    <location>
        <begin position="161"/>
        <end position="212"/>
    </location>
</feature>
<dbReference type="NCBIfam" id="TIGR02937">
    <property type="entry name" value="sigma70-ECF"/>
    <property type="match status" value="1"/>
</dbReference>
<evidence type="ECO:0000259" key="6">
    <source>
        <dbReference type="Pfam" id="PF04542"/>
    </source>
</evidence>
<evidence type="ECO:0000256" key="2">
    <source>
        <dbReference type="ARBA" id="ARBA00023015"/>
    </source>
</evidence>
<name>A0ABX8B1K2_9BACT</name>
<feature type="compositionally biased region" description="Low complexity" evidence="5">
    <location>
        <begin position="1"/>
        <end position="15"/>
    </location>
</feature>
<dbReference type="RefSeq" id="WP_014100167.1">
    <property type="nucleotide sequence ID" value="NZ_CP072642.1"/>
</dbReference>
<evidence type="ECO:0000256" key="1">
    <source>
        <dbReference type="ARBA" id="ARBA00010641"/>
    </source>
</evidence>
<evidence type="ECO:0000256" key="3">
    <source>
        <dbReference type="ARBA" id="ARBA00023082"/>
    </source>
</evidence>
<dbReference type="InterPro" id="IPR039425">
    <property type="entry name" value="RNA_pol_sigma-70-like"/>
</dbReference>
<dbReference type="Gene3D" id="1.10.10.10">
    <property type="entry name" value="Winged helix-like DNA-binding domain superfamily/Winged helix DNA-binding domain"/>
    <property type="match status" value="1"/>
</dbReference>
<dbReference type="InterPro" id="IPR014284">
    <property type="entry name" value="RNA_pol_sigma-70_dom"/>
</dbReference>
<dbReference type="Pfam" id="PF04542">
    <property type="entry name" value="Sigma70_r2"/>
    <property type="match status" value="1"/>
</dbReference>
<dbReference type="Pfam" id="PF08281">
    <property type="entry name" value="Sigma70_r4_2"/>
    <property type="match status" value="1"/>
</dbReference>
<evidence type="ECO:0000259" key="7">
    <source>
        <dbReference type="Pfam" id="PF08281"/>
    </source>
</evidence>
<evidence type="ECO:0000256" key="4">
    <source>
        <dbReference type="ARBA" id="ARBA00023163"/>
    </source>
</evidence>
<gene>
    <name evidence="8" type="ORF">J8C05_08230</name>
</gene>
<proteinExistence type="inferred from homology"/>
<keyword evidence="3" id="KW-0731">Sigma factor</keyword>
<dbReference type="InterPro" id="IPR013324">
    <property type="entry name" value="RNA_pol_sigma_r3/r4-like"/>
</dbReference>
<protein>
    <submittedName>
        <fullName evidence="8">Sigma-70 family RNA polymerase sigma factor</fullName>
    </submittedName>
</protein>
<comment type="similarity">
    <text evidence="1">Belongs to the sigma-70 factor family. ECF subfamily.</text>
</comment>
<dbReference type="EMBL" id="CP072642">
    <property type="protein sequence ID" value="QUV93359.1"/>
    <property type="molecule type" value="Genomic_DNA"/>
</dbReference>
<evidence type="ECO:0000256" key="5">
    <source>
        <dbReference type="SAM" id="MobiDB-lite"/>
    </source>
</evidence>
<reference evidence="8 9" key="1">
    <citation type="submission" date="2021-03" db="EMBL/GenBank/DDBJ databases">
        <title>Genomic and phenotypic characterization of Chloracidobacterium isolates provides evidence for multiple species.</title>
        <authorList>
            <person name="Saini M.K."/>
            <person name="Costas A.M.G."/>
            <person name="Tank M."/>
            <person name="Bryant D.A."/>
        </authorList>
    </citation>
    <scope>NUCLEOTIDE SEQUENCE [LARGE SCALE GENOMIC DNA]</scope>
    <source>
        <strain evidence="8 9">N</strain>
    </source>
</reference>
<dbReference type="InterPro" id="IPR036388">
    <property type="entry name" value="WH-like_DNA-bd_sf"/>
</dbReference>
<accession>A0ABX8B1K2</accession>
<dbReference type="SUPFAM" id="SSF88659">
    <property type="entry name" value="Sigma3 and sigma4 domains of RNA polymerase sigma factors"/>
    <property type="match status" value="1"/>
</dbReference>
<keyword evidence="4" id="KW-0804">Transcription</keyword>
<keyword evidence="2" id="KW-0805">Transcription regulation</keyword>
<dbReference type="Gene3D" id="1.10.1740.10">
    <property type="match status" value="1"/>
</dbReference>
<dbReference type="CDD" id="cd06171">
    <property type="entry name" value="Sigma70_r4"/>
    <property type="match status" value="1"/>
</dbReference>
<organism evidence="8 9">
    <name type="scientific">Chloracidobacterium sp. N</name>
    <dbReference type="NCBI Taxonomy" id="2821540"/>
    <lineage>
        <taxon>Bacteria</taxon>
        <taxon>Pseudomonadati</taxon>
        <taxon>Acidobacteriota</taxon>
        <taxon>Terriglobia</taxon>
        <taxon>Terriglobales</taxon>
        <taxon>Acidobacteriaceae</taxon>
        <taxon>Chloracidobacterium</taxon>
        <taxon>Chloracidobacterium aggregatum</taxon>
    </lineage>
</organism>
<dbReference type="InterPro" id="IPR007627">
    <property type="entry name" value="RNA_pol_sigma70_r2"/>
</dbReference>
<dbReference type="PANTHER" id="PTHR43133:SF51">
    <property type="entry name" value="RNA POLYMERASE SIGMA FACTOR"/>
    <property type="match status" value="1"/>
</dbReference>
<evidence type="ECO:0000313" key="9">
    <source>
        <dbReference type="Proteomes" id="UP000677668"/>
    </source>
</evidence>
<dbReference type="InterPro" id="IPR013325">
    <property type="entry name" value="RNA_pol_sigma_r2"/>
</dbReference>
<keyword evidence="9" id="KW-1185">Reference proteome</keyword>
<feature type="region of interest" description="Disordered" evidence="5">
    <location>
        <begin position="1"/>
        <end position="28"/>
    </location>
</feature>
<dbReference type="PANTHER" id="PTHR43133">
    <property type="entry name" value="RNA POLYMERASE ECF-TYPE SIGMA FACTO"/>
    <property type="match status" value="1"/>
</dbReference>
<dbReference type="Proteomes" id="UP000677668">
    <property type="component" value="Chromosome 1"/>
</dbReference>
<evidence type="ECO:0000313" key="8">
    <source>
        <dbReference type="EMBL" id="QUV93359.1"/>
    </source>
</evidence>
<sequence>MSSASELPLPLSLPADTVATGSSETARPLSTAEGELLDGIRAGSHAAFEVLVTAHQKPLYNLLLRVLGNPDDAADVLQETFLSAYRGAGSFRGDCDIRTWLYRIAIRRAANHRRWWRARRQTATVSLDAETEASTPSLSETLVAPNADPEQQALWRERQAQVLAALARLKFDFRVAVVMRDIRGMSYEDIAAALEISVGTVKSRIARGRAMLRAALNLPA</sequence>
<dbReference type="SUPFAM" id="SSF88946">
    <property type="entry name" value="Sigma2 domain of RNA polymerase sigma factors"/>
    <property type="match status" value="1"/>
</dbReference>